<dbReference type="Pfam" id="PF13561">
    <property type="entry name" value="adh_short_C2"/>
    <property type="match status" value="1"/>
</dbReference>
<reference evidence="4" key="1">
    <citation type="submission" date="2016-10" db="EMBL/GenBank/DDBJ databases">
        <title>Frankia sp. NRRL B-16386 Genome sequencing.</title>
        <authorList>
            <person name="Ghodhbane-Gtari F."/>
            <person name="Swanson E."/>
            <person name="Gueddou A."/>
            <person name="Hezbri K."/>
            <person name="Ktari K."/>
            <person name="Nouioui I."/>
            <person name="Morris K."/>
            <person name="Simpson S."/>
            <person name="Abebe-Akele F."/>
            <person name="Thomas K."/>
            <person name="Gtari M."/>
            <person name="Tisa L.S."/>
        </authorList>
    </citation>
    <scope>NUCLEOTIDE SEQUENCE [LARGE SCALE GENOMIC DNA]</scope>
    <source>
        <strain evidence="4">NRRL B-16386</strain>
    </source>
</reference>
<evidence type="ECO:0000313" key="3">
    <source>
        <dbReference type="EMBL" id="ONH33829.1"/>
    </source>
</evidence>
<dbReference type="InterPro" id="IPR036291">
    <property type="entry name" value="NAD(P)-bd_dom_sf"/>
</dbReference>
<dbReference type="STRING" id="1834516.BL253_00475"/>
<dbReference type="OrthoDB" id="7064009at2"/>
<dbReference type="PRINTS" id="PR00081">
    <property type="entry name" value="GDHRDH"/>
</dbReference>
<dbReference type="GO" id="GO:0016491">
    <property type="term" value="F:oxidoreductase activity"/>
    <property type="evidence" value="ECO:0007669"/>
    <property type="project" value="UniProtKB-KW"/>
</dbReference>
<evidence type="ECO:0000256" key="1">
    <source>
        <dbReference type="ARBA" id="ARBA00006484"/>
    </source>
</evidence>
<dbReference type="Proteomes" id="UP000188929">
    <property type="component" value="Unassembled WGS sequence"/>
</dbReference>
<accession>A0A1V2ILI3</accession>
<dbReference type="RefSeq" id="WP_076812294.1">
    <property type="nucleotide sequence ID" value="NZ_MOMC01000002.1"/>
</dbReference>
<dbReference type="PANTHER" id="PTHR24321:SF8">
    <property type="entry name" value="ESTRADIOL 17-BETA-DEHYDROGENASE 8-RELATED"/>
    <property type="match status" value="1"/>
</dbReference>
<dbReference type="PRINTS" id="PR00080">
    <property type="entry name" value="SDRFAMILY"/>
</dbReference>
<dbReference type="PROSITE" id="PS51257">
    <property type="entry name" value="PROKAR_LIPOPROTEIN"/>
    <property type="match status" value="1"/>
</dbReference>
<dbReference type="FunFam" id="3.40.50.720:FF:000084">
    <property type="entry name" value="Short-chain dehydrogenase reductase"/>
    <property type="match status" value="1"/>
</dbReference>
<dbReference type="AlphaFoldDB" id="A0A1V2ILI3"/>
<dbReference type="EMBL" id="MOMC01000002">
    <property type="protein sequence ID" value="ONH33829.1"/>
    <property type="molecule type" value="Genomic_DNA"/>
</dbReference>
<dbReference type="InterPro" id="IPR020904">
    <property type="entry name" value="Sc_DH/Rdtase_CS"/>
</dbReference>
<organism evidence="3 4">
    <name type="scientific">Pseudofrankia asymbiotica</name>
    <dbReference type="NCBI Taxonomy" id="1834516"/>
    <lineage>
        <taxon>Bacteria</taxon>
        <taxon>Bacillati</taxon>
        <taxon>Actinomycetota</taxon>
        <taxon>Actinomycetes</taxon>
        <taxon>Frankiales</taxon>
        <taxon>Frankiaceae</taxon>
        <taxon>Pseudofrankia</taxon>
    </lineage>
</organism>
<comment type="caution">
    <text evidence="3">The sequence shown here is derived from an EMBL/GenBank/DDBJ whole genome shotgun (WGS) entry which is preliminary data.</text>
</comment>
<dbReference type="Gene3D" id="3.40.50.720">
    <property type="entry name" value="NAD(P)-binding Rossmann-like Domain"/>
    <property type="match status" value="1"/>
</dbReference>
<comment type="similarity">
    <text evidence="1">Belongs to the short-chain dehydrogenases/reductases (SDR) family.</text>
</comment>
<keyword evidence="2" id="KW-0560">Oxidoreductase</keyword>
<evidence type="ECO:0000313" key="4">
    <source>
        <dbReference type="Proteomes" id="UP000188929"/>
    </source>
</evidence>
<protein>
    <submittedName>
        <fullName evidence="3">Short-chain dehydrogenase</fullName>
    </submittedName>
</protein>
<name>A0A1V2ILI3_9ACTN</name>
<proteinExistence type="inferred from homology"/>
<dbReference type="SUPFAM" id="SSF51735">
    <property type="entry name" value="NAD(P)-binding Rossmann-fold domains"/>
    <property type="match status" value="1"/>
</dbReference>
<dbReference type="InterPro" id="IPR002347">
    <property type="entry name" value="SDR_fam"/>
</dbReference>
<dbReference type="PANTHER" id="PTHR24321">
    <property type="entry name" value="DEHYDROGENASES, SHORT CHAIN"/>
    <property type="match status" value="1"/>
</dbReference>
<keyword evidence="4" id="KW-1185">Reference proteome</keyword>
<evidence type="ECO:0000256" key="2">
    <source>
        <dbReference type="ARBA" id="ARBA00023002"/>
    </source>
</evidence>
<dbReference type="PROSITE" id="PS00061">
    <property type="entry name" value="ADH_SHORT"/>
    <property type="match status" value="1"/>
</dbReference>
<sequence>MGECAGKVVLVTGAGAGIGAACARLLGAAGARVVVTDIDETAAKKTADEIQHAGATALAIGLDVTDPDAVTEAVATAARTFGGLDLAVNNAGIALPRQPVDKIPVDDWRRAIEINLNGVFYCLRAEIPAMLEAGGGSIVNMASVLGVVGFADAAAYSAAKHGVIGLTKTAALEYATRNIRVNTVAPSFVDTAMMNQESGRKMRGAALLAPMARFATVNEVAEIVLFLLSDRSSIVTGSVYLADAGYAAR</sequence>
<gene>
    <name evidence="3" type="ORF">BL253_00475</name>
</gene>